<dbReference type="EMBL" id="JAUBDI010000036">
    <property type="protein sequence ID" value="MDW0115260.1"/>
    <property type="molecule type" value="Genomic_DNA"/>
</dbReference>
<feature type="domain" description="N-acetyltransferase" evidence="2">
    <location>
        <begin position="1"/>
        <end position="136"/>
    </location>
</feature>
<sequence length="150" mass="16866">MKIRKLQLQETPPYTLLLLADPSRVLIEAYLQQGDCYVCEENDEIIGTYVIVKLNDETTEIKNVAVREDMQGRGIGKKLLLDALRTAKASGSTTVEIGTGNSSIGQLALYQKCGFRISGVVKDFFVNQYEERIFENGIQCRDMIRLEISV</sequence>
<comment type="caution">
    <text evidence="3">The sequence shown here is derived from an EMBL/GenBank/DDBJ whole genome shotgun (WGS) entry which is preliminary data.</text>
</comment>
<dbReference type="CDD" id="cd04301">
    <property type="entry name" value="NAT_SF"/>
    <property type="match status" value="1"/>
</dbReference>
<protein>
    <submittedName>
        <fullName evidence="3">GNAT family N-acetyltransferase</fullName>
    </submittedName>
</protein>
<keyword evidence="4" id="KW-1185">Reference proteome</keyword>
<evidence type="ECO:0000259" key="2">
    <source>
        <dbReference type="PROSITE" id="PS51186"/>
    </source>
</evidence>
<dbReference type="PROSITE" id="PS51186">
    <property type="entry name" value="GNAT"/>
    <property type="match status" value="1"/>
</dbReference>
<organism evidence="3 4">
    <name type="scientific">Sporosarcina saromensis</name>
    <dbReference type="NCBI Taxonomy" id="359365"/>
    <lineage>
        <taxon>Bacteria</taxon>
        <taxon>Bacillati</taxon>
        <taxon>Bacillota</taxon>
        <taxon>Bacilli</taxon>
        <taxon>Bacillales</taxon>
        <taxon>Caryophanaceae</taxon>
        <taxon>Sporosarcina</taxon>
    </lineage>
</organism>
<proteinExistence type="predicted"/>
<evidence type="ECO:0000313" key="3">
    <source>
        <dbReference type="EMBL" id="MDW0115260.1"/>
    </source>
</evidence>
<name>A0ABU4GE57_9BACL</name>
<keyword evidence="1" id="KW-0808">Transferase</keyword>
<accession>A0ABU4GE57</accession>
<reference evidence="3 4" key="1">
    <citation type="submission" date="2023-06" db="EMBL/GenBank/DDBJ databases">
        <title>Sporosarcina sp. nov., isolated from Korean traditional fermented seafood 'Jeotgal'.</title>
        <authorList>
            <person name="Yang A.I."/>
            <person name="Shin N.-R."/>
        </authorList>
    </citation>
    <scope>NUCLEOTIDE SEQUENCE [LARGE SCALE GENOMIC DNA]</scope>
    <source>
        <strain evidence="3 4">KCTC13119</strain>
    </source>
</reference>
<evidence type="ECO:0000313" key="4">
    <source>
        <dbReference type="Proteomes" id="UP001282284"/>
    </source>
</evidence>
<dbReference type="RefSeq" id="WP_317946859.1">
    <property type="nucleotide sequence ID" value="NZ_JAUBDI010000036.1"/>
</dbReference>
<evidence type="ECO:0000256" key="1">
    <source>
        <dbReference type="ARBA" id="ARBA00022679"/>
    </source>
</evidence>
<dbReference type="SUPFAM" id="SSF55729">
    <property type="entry name" value="Acyl-CoA N-acyltransferases (Nat)"/>
    <property type="match status" value="1"/>
</dbReference>
<dbReference type="InterPro" id="IPR000182">
    <property type="entry name" value="GNAT_dom"/>
</dbReference>
<dbReference type="PANTHER" id="PTHR13947">
    <property type="entry name" value="GNAT FAMILY N-ACETYLTRANSFERASE"/>
    <property type="match status" value="1"/>
</dbReference>
<dbReference type="Pfam" id="PF00583">
    <property type="entry name" value="Acetyltransf_1"/>
    <property type="match status" value="1"/>
</dbReference>
<gene>
    <name evidence="3" type="ORF">QT711_19090</name>
</gene>
<dbReference type="InterPro" id="IPR050769">
    <property type="entry name" value="NAT_camello-type"/>
</dbReference>
<dbReference type="PANTHER" id="PTHR13947:SF37">
    <property type="entry name" value="LD18367P"/>
    <property type="match status" value="1"/>
</dbReference>
<dbReference type="Proteomes" id="UP001282284">
    <property type="component" value="Unassembled WGS sequence"/>
</dbReference>
<dbReference type="InterPro" id="IPR016181">
    <property type="entry name" value="Acyl_CoA_acyltransferase"/>
</dbReference>
<dbReference type="Gene3D" id="3.40.630.30">
    <property type="match status" value="1"/>
</dbReference>